<reference evidence="2 3" key="1">
    <citation type="submission" date="2019-05" db="EMBL/GenBank/DDBJ databases">
        <title>The compact genome of Giardia muris reveals important steps in the evolution of intestinal protozoan parasites.</title>
        <authorList>
            <person name="Xu F."/>
            <person name="Jimenez-Gonzalez A."/>
            <person name="Einarsson E."/>
            <person name="Astvaldsson A."/>
            <person name="Peirasmaki D."/>
            <person name="Eckmann L."/>
            <person name="Andersson J.O."/>
            <person name="Svard S.G."/>
            <person name="Jerlstrom-Hultqvist J."/>
        </authorList>
    </citation>
    <scope>NUCLEOTIDE SEQUENCE [LARGE SCALE GENOMIC DNA]</scope>
    <source>
        <strain evidence="2 3">Roberts-Thomson</strain>
    </source>
</reference>
<dbReference type="VEuPathDB" id="GiardiaDB:GMRT_12600"/>
<dbReference type="EMBL" id="VDLU01000002">
    <property type="protein sequence ID" value="TNJ28468.1"/>
    <property type="molecule type" value="Genomic_DNA"/>
</dbReference>
<comment type="caution">
    <text evidence="2">The sequence shown here is derived from an EMBL/GenBank/DDBJ whole genome shotgun (WGS) entry which is preliminary data.</text>
</comment>
<evidence type="ECO:0000256" key="1">
    <source>
        <dbReference type="SAM" id="MobiDB-lite"/>
    </source>
</evidence>
<accession>A0A4Z1SY84</accession>
<proteinExistence type="predicted"/>
<evidence type="ECO:0000313" key="2">
    <source>
        <dbReference type="EMBL" id="TNJ28468.1"/>
    </source>
</evidence>
<dbReference type="Proteomes" id="UP000315496">
    <property type="component" value="Chromosome 2"/>
</dbReference>
<feature type="region of interest" description="Disordered" evidence="1">
    <location>
        <begin position="878"/>
        <end position="897"/>
    </location>
</feature>
<organism evidence="2 3">
    <name type="scientific">Giardia muris</name>
    <dbReference type="NCBI Taxonomy" id="5742"/>
    <lineage>
        <taxon>Eukaryota</taxon>
        <taxon>Metamonada</taxon>
        <taxon>Diplomonadida</taxon>
        <taxon>Hexamitidae</taxon>
        <taxon>Giardiinae</taxon>
        <taxon>Giardia</taxon>
    </lineage>
</organism>
<gene>
    <name evidence="2" type="ORF">GMRT_12600</name>
</gene>
<protein>
    <submittedName>
        <fullName evidence="2">Uncharacterized protein</fullName>
    </submittedName>
</protein>
<sequence>MIRCVALCDDLLSTAGMQDAQGLLNGGPLQVARYICASDAPSTAVYITDLSSDHSSIRTLARSRTILTLTALRMLLFPHERDISPHNFNVPQRVGYHTSLVLQDYQVLITGFFGRRAEVRTCMQTQVLQMAGTIINEPRLHELLSRLTKENILIVVPDSETALTFLMGALRSIHNGTPIQGKRLSFEDLATLSQRFLTPETLTNLTKYSLRQVSQISLFPFLSGVPIYSPDLPQERIRMLLSLLGSSLEGKKRISKASHIYTSNPEDYRIHDFIAVPKLCGLVNALGQEGVKILLEQSALLDISTIAGPQTTELLPSVQFSTLLTTRAASTRRDPNSSLLTYGLSGPFLKPIFILSNSLIEALVAKTVGYDLYRMYGRVIWAKEDDPWQGVYLSATIVTKSLQYLVSLAHPRAIYLSFIIPDGCDLSNTPLMRLNEAAEEYFFTGNASSEIATTRLYKELHHLLYMVGHDARRPPVCGPCETVEQSLEYAFALISCIPSLTLGAFLQVVQFVPFKALPYLYEAIRSRLFILIDPSLISNPLETVSRTISAPLETTSERVIITRMKDDETVIQKLSRALTQEFDKMRAYKRAVDLYQFIPDVEPIIQTPENVFDSPETCLMTEMAEMTDRTPISLTPHFRSMFWLQLLYEDCCLRIADSMARALLEKDKVTPCLTPQCFYGTPCLKCPICNRDFPTKTISFLDGACLRAHTLLDMYSADTCKFLNGKQGAVGYRPIFASIHDPSRLIGIVRNVDEEKDQCTILGSGARKTGHLVVPEAYQATIGRRVSTALIYTLYFIPREYVPNLQGVLPQHKPEVFELMQDDIFEFETFVSSYITRQGNVSWAYSDARESLSFARQKRLARPLMEIDARRPDMNAVNQADQNDRNGQQSGSLSAEETVSRHVVYQFTELSENPSDPRFKYRPLQVSRVKK</sequence>
<dbReference type="AlphaFoldDB" id="A0A4Z1SY84"/>
<keyword evidence="3" id="KW-1185">Reference proteome</keyword>
<name>A0A4Z1SY84_GIAMU</name>
<evidence type="ECO:0000313" key="3">
    <source>
        <dbReference type="Proteomes" id="UP000315496"/>
    </source>
</evidence>